<name>A0A9R1ADJ3_TRITD</name>
<sequence>MEFRRRSARLRAGADRISALPDDLLLLVLARLRCARAAARTGLISRRWRGLAARLREIVFRGVALHRLEAALGRLSPAVSLLEIRVPKERRADTARGKLLLRVGPAGANSLLRVGTTRANSLLRAAARLEPGELVFDLPSDLVDGSLVVDLPCLRRATSIVLRIFLLILRVPDGADFPALEALSLSCGIAHAHLDALLRHCPRLRTLRLGGFLFDQGDLRVNSASLQELAVDRESGLTHRVDIVTPALKQLSMSLIATEVTISVLAPMVEKVSWHCCYRAGCVTFGLWELEQVTLETSESQGQLPSLQIHASIFRSNFPGGAISFTQEIAKHMVAAFSALELHLKTAGHVFGAIVFLLLGMNRIRPAVRRLKLVLWRTKVRQGCLPNCPCQPTDWRSQTVSFTHLEEVEITGFKGVGHEFDLLKLMLGCSPALKKMTLKLSRDVWSRKDGCTIINDIFKEYPSVQCYVYLSLRVQAWLPKLSLT</sequence>
<evidence type="ECO:0008006" key="5">
    <source>
        <dbReference type="Google" id="ProtNLM"/>
    </source>
</evidence>
<dbReference type="EMBL" id="LT934124">
    <property type="protein sequence ID" value="VAI93344.1"/>
    <property type="molecule type" value="Genomic_DNA"/>
</dbReference>
<feature type="domain" description="F-box/LRR-repeat protein 15/At3g58940/PEG3-like LRR" evidence="2">
    <location>
        <begin position="152"/>
        <end position="253"/>
    </location>
</feature>
<accession>A0A9R1ADJ3</accession>
<gene>
    <name evidence="3" type="ORF">TRITD_7Bv1G219490</name>
</gene>
<proteinExistence type="predicted"/>
<dbReference type="AlphaFoldDB" id="A0A9R1ADJ3"/>
<feature type="domain" description="FBD" evidence="1">
    <location>
        <begin position="403"/>
        <end position="438"/>
    </location>
</feature>
<dbReference type="InterPro" id="IPR006566">
    <property type="entry name" value="FBD"/>
</dbReference>
<dbReference type="PANTHER" id="PTHR34709">
    <property type="entry name" value="OS10G0396666 PROTEIN"/>
    <property type="match status" value="1"/>
</dbReference>
<dbReference type="Proteomes" id="UP000324705">
    <property type="component" value="Chromosome 7B"/>
</dbReference>
<dbReference type="OMA" id="DDKESTC"/>
<keyword evidence="4" id="KW-1185">Reference proteome</keyword>
<dbReference type="InterPro" id="IPR055411">
    <property type="entry name" value="LRR_FXL15/At3g58940/PEG3-like"/>
</dbReference>
<dbReference type="InterPro" id="IPR036047">
    <property type="entry name" value="F-box-like_dom_sf"/>
</dbReference>
<dbReference type="Pfam" id="PF24758">
    <property type="entry name" value="LRR_At5g56370"/>
    <property type="match status" value="1"/>
</dbReference>
<dbReference type="Pfam" id="PF08387">
    <property type="entry name" value="FBD"/>
    <property type="match status" value="1"/>
</dbReference>
<protein>
    <recommendedName>
        <fullName evidence="5">F-box domain-containing protein</fullName>
    </recommendedName>
</protein>
<evidence type="ECO:0000313" key="3">
    <source>
        <dbReference type="EMBL" id="VAI93344.1"/>
    </source>
</evidence>
<reference evidence="3 4" key="1">
    <citation type="submission" date="2017-09" db="EMBL/GenBank/DDBJ databases">
        <authorList>
            <consortium name="International Durum Wheat Genome Sequencing Consortium (IDWGSC)"/>
            <person name="Milanesi L."/>
        </authorList>
    </citation>
    <scope>NUCLEOTIDE SEQUENCE [LARGE SCALE GENOMIC DNA]</scope>
    <source>
        <strain evidence="4">cv. Svevo</strain>
    </source>
</reference>
<dbReference type="PANTHER" id="PTHR34709:SF54">
    <property type="entry name" value="GENOME ASSEMBLY, CHROMOSOME: II"/>
    <property type="match status" value="1"/>
</dbReference>
<evidence type="ECO:0000259" key="1">
    <source>
        <dbReference type="Pfam" id="PF08387"/>
    </source>
</evidence>
<dbReference type="Gramene" id="TRITD7Bv1G219490.1">
    <property type="protein sequence ID" value="TRITD7Bv1G219490.1"/>
    <property type="gene ID" value="TRITD7Bv1G219490"/>
</dbReference>
<evidence type="ECO:0000313" key="4">
    <source>
        <dbReference type="Proteomes" id="UP000324705"/>
    </source>
</evidence>
<dbReference type="InterPro" id="IPR055312">
    <property type="entry name" value="FBL15-like"/>
</dbReference>
<dbReference type="SUPFAM" id="SSF81383">
    <property type="entry name" value="F-box domain"/>
    <property type="match status" value="1"/>
</dbReference>
<organism evidence="3 4">
    <name type="scientific">Triticum turgidum subsp. durum</name>
    <name type="common">Durum wheat</name>
    <name type="synonym">Triticum durum</name>
    <dbReference type="NCBI Taxonomy" id="4567"/>
    <lineage>
        <taxon>Eukaryota</taxon>
        <taxon>Viridiplantae</taxon>
        <taxon>Streptophyta</taxon>
        <taxon>Embryophyta</taxon>
        <taxon>Tracheophyta</taxon>
        <taxon>Spermatophyta</taxon>
        <taxon>Magnoliopsida</taxon>
        <taxon>Liliopsida</taxon>
        <taxon>Poales</taxon>
        <taxon>Poaceae</taxon>
        <taxon>BOP clade</taxon>
        <taxon>Pooideae</taxon>
        <taxon>Triticodae</taxon>
        <taxon>Triticeae</taxon>
        <taxon>Triticinae</taxon>
        <taxon>Triticum</taxon>
    </lineage>
</organism>
<evidence type="ECO:0000259" key="2">
    <source>
        <dbReference type="Pfam" id="PF24758"/>
    </source>
</evidence>